<reference evidence="2" key="1">
    <citation type="submission" date="2015-11" db="EMBL/GenBank/DDBJ databases">
        <title>De novo transcriptome assembly of four potential Pierce s Disease insect vectors from Arizona vineyards.</title>
        <authorList>
            <person name="Tassone E.E."/>
        </authorList>
    </citation>
    <scope>NUCLEOTIDE SEQUENCE</scope>
</reference>
<evidence type="ECO:0000313" key="1">
    <source>
        <dbReference type="EMBL" id="JAS99912.1"/>
    </source>
</evidence>
<dbReference type="AlphaFoldDB" id="A0A1B6K4I9"/>
<organism evidence="2">
    <name type="scientific">Homalodisca liturata</name>
    <dbReference type="NCBI Taxonomy" id="320908"/>
    <lineage>
        <taxon>Eukaryota</taxon>
        <taxon>Metazoa</taxon>
        <taxon>Ecdysozoa</taxon>
        <taxon>Arthropoda</taxon>
        <taxon>Hexapoda</taxon>
        <taxon>Insecta</taxon>
        <taxon>Pterygota</taxon>
        <taxon>Neoptera</taxon>
        <taxon>Paraneoptera</taxon>
        <taxon>Hemiptera</taxon>
        <taxon>Auchenorrhyncha</taxon>
        <taxon>Membracoidea</taxon>
        <taxon>Cicadellidae</taxon>
        <taxon>Cicadellinae</taxon>
        <taxon>Proconiini</taxon>
        <taxon>Homalodisca</taxon>
    </lineage>
</organism>
<gene>
    <name evidence="1" type="ORF">g.3335</name>
    <name evidence="2" type="ORF">g.3336</name>
</gene>
<accession>A0A1B6K4I9</accession>
<name>A0A1B6K4I9_9HEMI</name>
<evidence type="ECO:0000313" key="2">
    <source>
        <dbReference type="EMBL" id="JAT06104.1"/>
    </source>
</evidence>
<sequence>MEKDVEKHSTLLTDQDYIITIFKKHATVIRLGDNYCPVYNWKKAVFEVLKKPASWHFKLQPCKRIVVSKTKKTGNCVVMGKLHYNENIGEGKSLLKRGKKITSINPNLIPKGVQLKPAKLTDLNKLLSKHFMPH</sequence>
<dbReference type="EMBL" id="GECU01007794">
    <property type="protein sequence ID" value="JAS99912.1"/>
    <property type="molecule type" value="Transcribed_RNA"/>
</dbReference>
<protein>
    <submittedName>
        <fullName evidence="2">Uncharacterized protein</fullName>
    </submittedName>
</protein>
<proteinExistence type="predicted"/>
<dbReference type="EMBL" id="GECU01001603">
    <property type="protein sequence ID" value="JAT06104.1"/>
    <property type="molecule type" value="Transcribed_RNA"/>
</dbReference>